<keyword evidence="1" id="KW-1133">Transmembrane helix</keyword>
<dbReference type="Proteomes" id="UP001162060">
    <property type="component" value="Unassembled WGS sequence"/>
</dbReference>
<feature type="transmembrane region" description="Helical" evidence="1">
    <location>
        <begin position="23"/>
        <end position="41"/>
    </location>
</feature>
<protein>
    <submittedName>
        <fullName evidence="2">Uncharacterized protein</fullName>
    </submittedName>
</protein>
<proteinExistence type="predicted"/>
<reference evidence="2" key="1">
    <citation type="submission" date="2024-01" db="EMBL/GenBank/DDBJ databases">
        <authorList>
            <person name="Webb A."/>
        </authorList>
    </citation>
    <scope>NUCLEOTIDE SEQUENCE</scope>
    <source>
        <strain evidence="2">Pm1</strain>
    </source>
</reference>
<evidence type="ECO:0000256" key="1">
    <source>
        <dbReference type="SAM" id="Phobius"/>
    </source>
</evidence>
<comment type="caution">
    <text evidence="2">The sequence shown here is derived from an EMBL/GenBank/DDBJ whole genome shotgun (WGS) entry which is preliminary data.</text>
</comment>
<dbReference type="AlphaFoldDB" id="A0AAV1ULH4"/>
<name>A0AAV1ULH4_9STRA</name>
<keyword evidence="1" id="KW-0812">Transmembrane</keyword>
<evidence type="ECO:0000313" key="2">
    <source>
        <dbReference type="EMBL" id="CAK7935719.1"/>
    </source>
</evidence>
<sequence length="92" mass="10247">MAPSSSSSSSIVTDKNDAGGENIVYDMSACMLALLFGVVLVKMLRDYTRRRSYIEIQQDDRGMYSNVLMGTSDSWDTMCIDEEVTTLDHAVH</sequence>
<evidence type="ECO:0000313" key="3">
    <source>
        <dbReference type="Proteomes" id="UP001162060"/>
    </source>
</evidence>
<gene>
    <name evidence="2" type="ORF">PM001_LOCUS20869</name>
</gene>
<keyword evidence="1" id="KW-0472">Membrane</keyword>
<organism evidence="2 3">
    <name type="scientific">Peronospora matthiolae</name>
    <dbReference type="NCBI Taxonomy" id="2874970"/>
    <lineage>
        <taxon>Eukaryota</taxon>
        <taxon>Sar</taxon>
        <taxon>Stramenopiles</taxon>
        <taxon>Oomycota</taxon>
        <taxon>Peronosporomycetes</taxon>
        <taxon>Peronosporales</taxon>
        <taxon>Peronosporaceae</taxon>
        <taxon>Peronospora</taxon>
    </lineage>
</organism>
<accession>A0AAV1ULH4</accession>
<dbReference type="EMBL" id="CAKLBY020000222">
    <property type="protein sequence ID" value="CAK7935719.1"/>
    <property type="molecule type" value="Genomic_DNA"/>
</dbReference>